<protein>
    <submittedName>
        <fullName evidence="1">Uncharacterized protein</fullName>
    </submittedName>
</protein>
<gene>
    <name evidence="1" type="ORF">CINCED_3A025785</name>
</gene>
<reference evidence="1 2" key="1">
    <citation type="submission" date="2019-08" db="EMBL/GenBank/DDBJ databases">
        <authorList>
            <person name="Alioto T."/>
            <person name="Alioto T."/>
            <person name="Gomez Garrido J."/>
        </authorList>
    </citation>
    <scope>NUCLEOTIDE SEQUENCE [LARGE SCALE GENOMIC DNA]</scope>
</reference>
<dbReference type="OrthoDB" id="6021714at2759"/>
<evidence type="ECO:0000313" key="2">
    <source>
        <dbReference type="Proteomes" id="UP000325440"/>
    </source>
</evidence>
<sequence length="258" mass="27858">MLPYQAMAMDYASASFQRHPAANVGHHHHGTGGPGGGGPAVAAAAAAAAFSPSWFVPADLCMPFAKQNQPLVEPGHSDIRPHAYPPSAVRFDIARRATAASGAGSVRRTGCALSRGIECVTPSVIAGAPVESHHRNPPTRPGVNDTFPRGDAAVVNNKDLRYEIFWFFFFVFLIRKTHYNVPSGRRSDLTISARAHQTDNIEPALCGRTRGGWGMFPVGYGAHDTRRIRSGLFENATDTLRALSSLDRFAILNCRDHC</sequence>
<proteinExistence type="predicted"/>
<accession>A0A5E4M9K0</accession>
<name>A0A5E4M9K0_9HEMI</name>
<dbReference type="AlphaFoldDB" id="A0A5E4M9K0"/>
<dbReference type="EMBL" id="CABPRJ010000477">
    <property type="protein sequence ID" value="VVC28043.1"/>
    <property type="molecule type" value="Genomic_DNA"/>
</dbReference>
<evidence type="ECO:0000313" key="1">
    <source>
        <dbReference type="EMBL" id="VVC28043.1"/>
    </source>
</evidence>
<dbReference type="Proteomes" id="UP000325440">
    <property type="component" value="Unassembled WGS sequence"/>
</dbReference>
<organism evidence="1 2">
    <name type="scientific">Cinara cedri</name>
    <dbReference type="NCBI Taxonomy" id="506608"/>
    <lineage>
        <taxon>Eukaryota</taxon>
        <taxon>Metazoa</taxon>
        <taxon>Ecdysozoa</taxon>
        <taxon>Arthropoda</taxon>
        <taxon>Hexapoda</taxon>
        <taxon>Insecta</taxon>
        <taxon>Pterygota</taxon>
        <taxon>Neoptera</taxon>
        <taxon>Paraneoptera</taxon>
        <taxon>Hemiptera</taxon>
        <taxon>Sternorrhyncha</taxon>
        <taxon>Aphidomorpha</taxon>
        <taxon>Aphidoidea</taxon>
        <taxon>Aphididae</taxon>
        <taxon>Lachninae</taxon>
        <taxon>Cinara</taxon>
    </lineage>
</organism>
<keyword evidence="2" id="KW-1185">Reference proteome</keyword>